<dbReference type="SMART" id="SM01007">
    <property type="entry name" value="Aldolase_II"/>
    <property type="match status" value="1"/>
</dbReference>
<accession>A0A0D2CTF7</accession>
<evidence type="ECO:0000259" key="1">
    <source>
        <dbReference type="SMART" id="SM01007"/>
    </source>
</evidence>
<dbReference type="EMBL" id="KN847321">
    <property type="protein sequence ID" value="KIW53327.1"/>
    <property type="molecule type" value="Genomic_DNA"/>
</dbReference>
<dbReference type="AlphaFoldDB" id="A0A0D2CTF7"/>
<dbReference type="PANTHER" id="PTHR10672">
    <property type="entry name" value="ADDUCIN"/>
    <property type="match status" value="1"/>
</dbReference>
<gene>
    <name evidence="2" type="ORF">PV05_08911</name>
</gene>
<proteinExistence type="predicted"/>
<dbReference type="Proteomes" id="UP000054342">
    <property type="component" value="Unassembled WGS sequence"/>
</dbReference>
<dbReference type="GO" id="GO:0005856">
    <property type="term" value="C:cytoskeleton"/>
    <property type="evidence" value="ECO:0007669"/>
    <property type="project" value="TreeGrafter"/>
</dbReference>
<dbReference type="InterPro" id="IPR036409">
    <property type="entry name" value="Aldolase_II/adducin_N_sf"/>
</dbReference>
<sequence>MRASKPALLRRVGLNASSRLQYLTRPKPLFRPNTISTRSISTSATAPAAIVAENPTKQTPPPPTAFTYGAYQKVGGPNAKSVYRIRIPKFESLEAERAFRKLHHAAALRWLGYQGYNNEGAGGHVTVRDPIMPDHFWINPHGKSFSHMRPEDLVLVSKDGEVKEGGNMHSINPAGYIIHAAVHEARPDVVAAVHCHSVPSKAFSAIGCKLEPINQDACRFYNDHGIYSGFGGIAFKADEGKHIAQALGNTKGVILQNHGHLTVAKTVDGAAFLFGAMDRCIQAQLLADAACAGRGTKTVKVGHEEASYTRNTYNDEMVYIMFQSAFEDVIKASHGELPMHVQGEIPRE</sequence>
<protein>
    <recommendedName>
        <fullName evidence="1">Class II aldolase/adducin N-terminal domain-containing protein</fullName>
    </recommendedName>
</protein>
<evidence type="ECO:0000313" key="3">
    <source>
        <dbReference type="Proteomes" id="UP000054342"/>
    </source>
</evidence>
<dbReference type="GO" id="GO:0051015">
    <property type="term" value="F:actin filament binding"/>
    <property type="evidence" value="ECO:0007669"/>
    <property type="project" value="TreeGrafter"/>
</dbReference>
<feature type="domain" description="Class II aldolase/adducin N-terminal" evidence="1">
    <location>
        <begin position="103"/>
        <end position="285"/>
    </location>
</feature>
<dbReference type="NCBIfam" id="NF004855">
    <property type="entry name" value="PRK06208.1"/>
    <property type="match status" value="1"/>
</dbReference>
<dbReference type="PANTHER" id="PTHR10672:SF39">
    <property type="entry name" value="CLASS II ALDOLASE_ADDUCIN N-TERMINAL DOMAIN-CONTAINING PROTEIN"/>
    <property type="match status" value="1"/>
</dbReference>
<dbReference type="HOGENOM" id="CLU_006033_1_0_1"/>
<name>A0A0D2CTF7_9EURO</name>
<dbReference type="RefSeq" id="XP_013313911.1">
    <property type="nucleotide sequence ID" value="XM_013458457.1"/>
</dbReference>
<dbReference type="FunFam" id="3.40.225.10:FF:000009">
    <property type="entry name" value="Class II aldolase/adducin N-terminal"/>
    <property type="match status" value="1"/>
</dbReference>
<dbReference type="Pfam" id="PF00596">
    <property type="entry name" value="Aldolase_II"/>
    <property type="match status" value="1"/>
</dbReference>
<dbReference type="InterPro" id="IPR001303">
    <property type="entry name" value="Aldolase_II/adducin_N"/>
</dbReference>
<dbReference type="OrthoDB" id="3238794at2759"/>
<evidence type="ECO:0000313" key="2">
    <source>
        <dbReference type="EMBL" id="KIW53327.1"/>
    </source>
</evidence>
<dbReference type="STRING" id="348802.A0A0D2CTF7"/>
<organism evidence="2 3">
    <name type="scientific">Exophiala xenobiotica</name>
    <dbReference type="NCBI Taxonomy" id="348802"/>
    <lineage>
        <taxon>Eukaryota</taxon>
        <taxon>Fungi</taxon>
        <taxon>Dikarya</taxon>
        <taxon>Ascomycota</taxon>
        <taxon>Pezizomycotina</taxon>
        <taxon>Eurotiomycetes</taxon>
        <taxon>Chaetothyriomycetidae</taxon>
        <taxon>Chaetothyriales</taxon>
        <taxon>Herpotrichiellaceae</taxon>
        <taxon>Exophiala</taxon>
    </lineage>
</organism>
<keyword evidence="3" id="KW-1185">Reference proteome</keyword>
<dbReference type="InterPro" id="IPR051017">
    <property type="entry name" value="Aldolase-II_Adducin_sf"/>
</dbReference>
<dbReference type="Gene3D" id="3.40.225.10">
    <property type="entry name" value="Class II aldolase/adducin N-terminal domain"/>
    <property type="match status" value="1"/>
</dbReference>
<dbReference type="GeneID" id="25330819"/>
<dbReference type="SUPFAM" id="SSF53639">
    <property type="entry name" value="AraD/HMP-PK domain-like"/>
    <property type="match status" value="1"/>
</dbReference>
<reference evidence="2 3" key="1">
    <citation type="submission" date="2015-01" db="EMBL/GenBank/DDBJ databases">
        <title>The Genome Sequence of Exophiala xenobiotica CBS118157.</title>
        <authorList>
            <consortium name="The Broad Institute Genomics Platform"/>
            <person name="Cuomo C."/>
            <person name="de Hoog S."/>
            <person name="Gorbushina A."/>
            <person name="Stielow B."/>
            <person name="Teixiera M."/>
            <person name="Abouelleil A."/>
            <person name="Chapman S.B."/>
            <person name="Priest M."/>
            <person name="Young S.K."/>
            <person name="Wortman J."/>
            <person name="Nusbaum C."/>
            <person name="Birren B."/>
        </authorList>
    </citation>
    <scope>NUCLEOTIDE SEQUENCE [LARGE SCALE GENOMIC DNA]</scope>
    <source>
        <strain evidence="2 3">CBS 118157</strain>
    </source>
</reference>